<evidence type="ECO:0000256" key="1">
    <source>
        <dbReference type="SAM" id="MobiDB-lite"/>
    </source>
</evidence>
<accession>A0A319BLJ0</accession>
<organism evidence="2 3">
    <name type="scientific">Aspergillus vadensis (strain CBS 113365 / IMI 142717 / IBT 24658)</name>
    <dbReference type="NCBI Taxonomy" id="1448311"/>
    <lineage>
        <taxon>Eukaryota</taxon>
        <taxon>Fungi</taxon>
        <taxon>Dikarya</taxon>
        <taxon>Ascomycota</taxon>
        <taxon>Pezizomycotina</taxon>
        <taxon>Eurotiomycetes</taxon>
        <taxon>Eurotiomycetidae</taxon>
        <taxon>Eurotiales</taxon>
        <taxon>Aspergillaceae</taxon>
        <taxon>Aspergillus</taxon>
        <taxon>Aspergillus subgen. Circumdati</taxon>
    </lineage>
</organism>
<reference evidence="2" key="1">
    <citation type="submission" date="2016-12" db="EMBL/GenBank/DDBJ databases">
        <title>The genomes of Aspergillus section Nigri reveals drivers in fungal speciation.</title>
        <authorList>
            <consortium name="DOE Joint Genome Institute"/>
            <person name="Vesth T.C."/>
            <person name="Nybo J."/>
            <person name="Theobald S."/>
            <person name="Brandl J."/>
            <person name="Frisvad J.C."/>
            <person name="Nielsen K.F."/>
            <person name="Lyhne E.K."/>
            <person name="Kogle M.E."/>
            <person name="Kuo A."/>
            <person name="Riley R."/>
            <person name="Clum A."/>
            <person name="Nolan M."/>
            <person name="Lipzen A."/>
            <person name="Salamov A."/>
            <person name="Henrissat B."/>
            <person name="Wiebenga A."/>
            <person name="De Vries R.P."/>
            <person name="Grigoriev I.V."/>
            <person name="Mortensen U.H."/>
            <person name="Andersen M.R."/>
            <person name="Baker S.E."/>
        </authorList>
    </citation>
    <scope>NUCLEOTIDE SEQUENCE [LARGE SCALE GENOMIC DNA]</scope>
    <source>
        <strain evidence="2">CBS 113365</strain>
    </source>
</reference>
<keyword evidence="3" id="KW-1185">Reference proteome</keyword>
<dbReference type="AlphaFoldDB" id="A0A319BLJ0"/>
<dbReference type="RefSeq" id="XP_025565704.1">
    <property type="nucleotide sequence ID" value="XM_025712432.1"/>
</dbReference>
<feature type="region of interest" description="Disordered" evidence="1">
    <location>
        <begin position="128"/>
        <end position="150"/>
    </location>
</feature>
<sequence>MQPLSVPSLTNLSHPGDYPDPEVYTMHCPEAALPTITLMGTVIRSGGQLNEGQTLLHYDLRTTVYDSSVKTQAAFKVRIYFKDGKQWDNFPSIMPQSRNIVTGHVCGLTVEEPPRLAVQVDDIYFVPGGPPSMPATPQTPPPEAGTKRPVCDRWGRRAGVDNSVSVEQFIPSKRPYRLQDDQDDIDRQLLTGTSATSPPSESVLPSDDERTSRIMVSRGPAHCSRTNLLTYAPVADQNSRCIILQNT</sequence>
<protein>
    <submittedName>
        <fullName evidence="2">Uncharacterized protein</fullName>
    </submittedName>
</protein>
<name>A0A319BLJ0_ASPVC</name>
<dbReference type="Proteomes" id="UP000248405">
    <property type="component" value="Unassembled WGS sequence"/>
</dbReference>
<dbReference type="OrthoDB" id="4508971at2759"/>
<feature type="compositionally biased region" description="Polar residues" evidence="1">
    <location>
        <begin position="191"/>
        <end position="200"/>
    </location>
</feature>
<proteinExistence type="predicted"/>
<feature type="region of interest" description="Disordered" evidence="1">
    <location>
        <begin position="190"/>
        <end position="210"/>
    </location>
</feature>
<feature type="compositionally biased region" description="Pro residues" evidence="1">
    <location>
        <begin position="128"/>
        <end position="143"/>
    </location>
</feature>
<dbReference type="EMBL" id="KZ821618">
    <property type="protein sequence ID" value="PYH71910.1"/>
    <property type="molecule type" value="Genomic_DNA"/>
</dbReference>
<dbReference type="GeneID" id="37217024"/>
<evidence type="ECO:0000313" key="2">
    <source>
        <dbReference type="EMBL" id="PYH71910.1"/>
    </source>
</evidence>
<gene>
    <name evidence="2" type="ORF">BO88DRAFT_486327</name>
</gene>
<evidence type="ECO:0000313" key="3">
    <source>
        <dbReference type="Proteomes" id="UP000248405"/>
    </source>
</evidence>